<evidence type="ECO:0000256" key="1">
    <source>
        <dbReference type="SAM" id="Phobius"/>
    </source>
</evidence>
<protein>
    <submittedName>
        <fullName evidence="2">Uncharacterized protein</fullName>
    </submittedName>
</protein>
<feature type="transmembrane region" description="Helical" evidence="1">
    <location>
        <begin position="268"/>
        <end position="288"/>
    </location>
</feature>
<dbReference type="AlphaFoldDB" id="A0A0K1PLF4"/>
<keyword evidence="3" id="KW-1185">Reference proteome</keyword>
<keyword evidence="1" id="KW-0472">Membrane</keyword>
<sequence length="370" mass="39994">MLPNRGDESWGSSLIAHTPKTIYGSSHLAQVMLYGLSRLPLVPLAPTRALGAMHLGSRLIGLLYLVAVSSWARKLEPGTTRLLFLVVGMFLTPVTVYFTGYEEVGFYSLPFVLLGMSIATGSQRLGRWRYLGAATAGIGAALHGLGFFFLPAFLSLPRARTRGALRDSLVENVYSVLAFFAPNGVAFLAYFLRMKDVTIVPGDARGGENGSLLLQWTFRRDGHYFLQTAHAVHVLEIVALTAPAFVVAALAFASGPSPRLAPFRAERWLSSFAILGAFGAAFGALFNANPWFGPTYDFDLYAPALAPLQLASAAYVFTKNGGLVAKVAVVVVSIVITVVFHRWIATTNLGIPGLLDGIQLIWFPVTRPME</sequence>
<gene>
    <name evidence="2" type="ORF">AKJ09_01027</name>
</gene>
<dbReference type="KEGG" id="llu:AKJ09_01027"/>
<evidence type="ECO:0000313" key="2">
    <source>
        <dbReference type="EMBL" id="AKU94363.1"/>
    </source>
</evidence>
<feature type="transmembrane region" description="Helical" evidence="1">
    <location>
        <begin position="80"/>
        <end position="98"/>
    </location>
</feature>
<feature type="transmembrane region" description="Helical" evidence="1">
    <location>
        <begin position="128"/>
        <end position="153"/>
    </location>
</feature>
<feature type="transmembrane region" description="Helical" evidence="1">
    <location>
        <begin position="234"/>
        <end position="256"/>
    </location>
</feature>
<organism evidence="2 3">
    <name type="scientific">Labilithrix luteola</name>
    <dbReference type="NCBI Taxonomy" id="1391654"/>
    <lineage>
        <taxon>Bacteria</taxon>
        <taxon>Pseudomonadati</taxon>
        <taxon>Myxococcota</taxon>
        <taxon>Polyangia</taxon>
        <taxon>Polyangiales</taxon>
        <taxon>Labilitrichaceae</taxon>
        <taxon>Labilithrix</taxon>
    </lineage>
</organism>
<name>A0A0K1PLF4_9BACT</name>
<feature type="transmembrane region" description="Helical" evidence="1">
    <location>
        <begin position="323"/>
        <end position="344"/>
    </location>
</feature>
<reference evidence="2 3" key="1">
    <citation type="submission" date="2015-08" db="EMBL/GenBank/DDBJ databases">
        <authorList>
            <person name="Babu N.S."/>
            <person name="Beckwith C.J."/>
            <person name="Beseler K.G."/>
            <person name="Brison A."/>
            <person name="Carone J.V."/>
            <person name="Caskin T.P."/>
            <person name="Diamond M."/>
            <person name="Durham M.E."/>
            <person name="Foxe J.M."/>
            <person name="Go M."/>
            <person name="Henderson B.A."/>
            <person name="Jones I.B."/>
            <person name="McGettigan J.A."/>
            <person name="Micheletti S.J."/>
            <person name="Nasrallah M.E."/>
            <person name="Ortiz D."/>
            <person name="Piller C.R."/>
            <person name="Privatt S.R."/>
            <person name="Schneider S.L."/>
            <person name="Sharp S."/>
            <person name="Smith T.C."/>
            <person name="Stanton J.D."/>
            <person name="Ullery H.E."/>
            <person name="Wilson R.J."/>
            <person name="Serrano M.G."/>
            <person name="Buck G."/>
            <person name="Lee V."/>
            <person name="Wang Y."/>
            <person name="Carvalho R."/>
            <person name="Voegtly L."/>
            <person name="Shi R."/>
            <person name="Duckworth R."/>
            <person name="Johnson A."/>
            <person name="Loviza R."/>
            <person name="Walstead R."/>
            <person name="Shah Z."/>
            <person name="Kiflezghi M."/>
            <person name="Wade K."/>
            <person name="Ball S.L."/>
            <person name="Bradley K.W."/>
            <person name="Asai D.J."/>
            <person name="Bowman C.A."/>
            <person name="Russell D.A."/>
            <person name="Pope W.H."/>
            <person name="Jacobs-Sera D."/>
            <person name="Hendrix R.W."/>
            <person name="Hatfull G.F."/>
        </authorList>
    </citation>
    <scope>NUCLEOTIDE SEQUENCE [LARGE SCALE GENOMIC DNA]</scope>
    <source>
        <strain evidence="2 3">DSM 27648</strain>
    </source>
</reference>
<proteinExistence type="predicted"/>
<feature type="transmembrane region" description="Helical" evidence="1">
    <location>
        <begin position="300"/>
        <end position="317"/>
    </location>
</feature>
<dbReference type="EMBL" id="CP012333">
    <property type="protein sequence ID" value="AKU94363.1"/>
    <property type="molecule type" value="Genomic_DNA"/>
</dbReference>
<feature type="transmembrane region" description="Helical" evidence="1">
    <location>
        <begin position="49"/>
        <end position="68"/>
    </location>
</feature>
<accession>A0A0K1PLF4</accession>
<dbReference type="Proteomes" id="UP000064967">
    <property type="component" value="Chromosome"/>
</dbReference>
<evidence type="ECO:0000313" key="3">
    <source>
        <dbReference type="Proteomes" id="UP000064967"/>
    </source>
</evidence>
<keyword evidence="1" id="KW-1133">Transmembrane helix</keyword>
<feature type="transmembrane region" description="Helical" evidence="1">
    <location>
        <begin position="173"/>
        <end position="192"/>
    </location>
</feature>
<keyword evidence="1" id="KW-0812">Transmembrane</keyword>